<keyword evidence="1" id="KW-1133">Transmembrane helix</keyword>
<comment type="caution">
    <text evidence="2">The sequence shown here is derived from an EMBL/GenBank/DDBJ whole genome shotgun (WGS) entry which is preliminary data.</text>
</comment>
<gene>
    <name evidence="2" type="ORF">N781_02205</name>
</gene>
<sequence length="76" mass="8834">MKESVLWLAILFSLLTVGALLGQFWFTYDESLFIALFGSVACLLYAIVDYQRNRITSMLIFLGMFLFMVYYLITNL</sequence>
<dbReference type="RefSeq" id="WP_026798874.1">
    <property type="nucleotide sequence ID" value="NZ_AULI01000001.1"/>
</dbReference>
<name>A0A0A5GLF2_9BACI</name>
<keyword evidence="1" id="KW-0472">Membrane</keyword>
<accession>A0A0A5GLF2</accession>
<evidence type="ECO:0000313" key="3">
    <source>
        <dbReference type="Proteomes" id="UP000030528"/>
    </source>
</evidence>
<dbReference type="EMBL" id="AVPE01000001">
    <property type="protein sequence ID" value="KGX94106.1"/>
    <property type="molecule type" value="Genomic_DNA"/>
</dbReference>
<reference evidence="2 3" key="1">
    <citation type="submission" date="2013-08" db="EMBL/GenBank/DDBJ databases">
        <authorList>
            <person name="Huang J."/>
            <person name="Wang G."/>
        </authorList>
    </citation>
    <scope>NUCLEOTIDE SEQUENCE [LARGE SCALE GENOMIC DNA]</scope>
    <source>
        <strain evidence="2 3">JSM 076056</strain>
    </source>
</reference>
<keyword evidence="1" id="KW-0812">Transmembrane</keyword>
<protein>
    <submittedName>
        <fullName evidence="2">Uncharacterized protein</fullName>
    </submittedName>
</protein>
<proteinExistence type="predicted"/>
<dbReference type="STRING" id="1385510.GCA_000425205_00041"/>
<evidence type="ECO:0000313" key="2">
    <source>
        <dbReference type="EMBL" id="KGX94106.1"/>
    </source>
</evidence>
<keyword evidence="3" id="KW-1185">Reference proteome</keyword>
<dbReference type="Proteomes" id="UP000030528">
    <property type="component" value="Unassembled WGS sequence"/>
</dbReference>
<feature type="transmembrane region" description="Helical" evidence="1">
    <location>
        <begin position="55"/>
        <end position="73"/>
    </location>
</feature>
<feature type="transmembrane region" description="Helical" evidence="1">
    <location>
        <begin position="31"/>
        <end position="48"/>
    </location>
</feature>
<dbReference type="AlphaFoldDB" id="A0A0A5GLF2"/>
<evidence type="ECO:0000256" key="1">
    <source>
        <dbReference type="SAM" id="Phobius"/>
    </source>
</evidence>
<organism evidence="2 3">
    <name type="scientific">Pontibacillus halophilus JSM 076056 = DSM 19796</name>
    <dbReference type="NCBI Taxonomy" id="1385510"/>
    <lineage>
        <taxon>Bacteria</taxon>
        <taxon>Bacillati</taxon>
        <taxon>Bacillota</taxon>
        <taxon>Bacilli</taxon>
        <taxon>Bacillales</taxon>
        <taxon>Bacillaceae</taxon>
        <taxon>Pontibacillus</taxon>
    </lineage>
</organism>